<evidence type="ECO:0000256" key="3">
    <source>
        <dbReference type="ARBA" id="ARBA00022692"/>
    </source>
</evidence>
<feature type="transmembrane region" description="Helical" evidence="6">
    <location>
        <begin position="58"/>
        <end position="83"/>
    </location>
</feature>
<feature type="transmembrane region" description="Helical" evidence="6">
    <location>
        <begin position="175"/>
        <end position="193"/>
    </location>
</feature>
<dbReference type="EMBL" id="LWQU01000205">
    <property type="protein sequence ID" value="OAN43828.1"/>
    <property type="molecule type" value="Genomic_DNA"/>
</dbReference>
<dbReference type="STRING" id="1437059.A6A05_17875"/>
<dbReference type="PANTHER" id="PTHR43568:SF1">
    <property type="entry name" value="P PROTEIN"/>
    <property type="match status" value="1"/>
</dbReference>
<evidence type="ECO:0000313" key="8">
    <source>
        <dbReference type="EMBL" id="OAN43828.1"/>
    </source>
</evidence>
<feature type="transmembrane region" description="Helical" evidence="6">
    <location>
        <begin position="25"/>
        <end position="46"/>
    </location>
</feature>
<keyword evidence="3 6" id="KW-0812">Transmembrane</keyword>
<dbReference type="PANTHER" id="PTHR43568">
    <property type="entry name" value="P PROTEIN"/>
    <property type="match status" value="1"/>
</dbReference>
<evidence type="ECO:0000256" key="4">
    <source>
        <dbReference type="ARBA" id="ARBA00022989"/>
    </source>
</evidence>
<protein>
    <submittedName>
        <fullName evidence="8">Sodium:proton antiporter</fullName>
    </submittedName>
</protein>
<keyword evidence="2" id="KW-0813">Transport</keyword>
<feature type="transmembrane region" description="Helical" evidence="6">
    <location>
        <begin position="136"/>
        <end position="155"/>
    </location>
</feature>
<accession>A0A178M706</accession>
<keyword evidence="5 6" id="KW-0472">Membrane</keyword>
<feature type="transmembrane region" description="Helical" evidence="6">
    <location>
        <begin position="416"/>
        <end position="436"/>
    </location>
</feature>
<feature type="transmembrane region" description="Helical" evidence="6">
    <location>
        <begin position="358"/>
        <end position="384"/>
    </location>
</feature>
<sequence>MVGFFTLAVFIATFAVIYRWAEGSHLAVLAGAAVLVVIGTISGTYTPRMAAQSIYFETLALIFGMAAISALLARSGVYAYLAAGTAELSQGQGRWILVMMALVTYGISLASNSLVTVAVVVPVTLTVCFRTGIDPVPVIIAEIIAANLGGSSTMIGDFPNMILASAGKLHFNDFIGGMMPACLILLAVTFLFFEYRLGDWKKAEIPVDLAWVRGEQLRHSDIDHRLLRYGLIIFFITVVGLVLAGPLKVRPGWIAFVAGLTALALGRFKDEEFFSACGGSDILFFGGLFVMVGALTSVGILDWAVAWLEGVTAGHDRVRAILLMWMAAGVTIFVGGGTSAAVFAPVAATLRLDGDGQAAWWALALGIMAGSCAALSGATAGALAMNQYSGFVKRHPELASAAAAGLQFTHREYVRWGLPLMGIFLVLSTVYIAVLAG</sequence>
<dbReference type="RefSeq" id="WP_068504735.1">
    <property type="nucleotide sequence ID" value="NZ_LWQU01000205.1"/>
</dbReference>
<keyword evidence="4 6" id="KW-1133">Transmembrane helix</keyword>
<dbReference type="OrthoDB" id="9809303at2"/>
<dbReference type="InterPro" id="IPR004680">
    <property type="entry name" value="Cit_transptr-like_dom"/>
</dbReference>
<proteinExistence type="predicted"/>
<evidence type="ECO:0000313" key="9">
    <source>
        <dbReference type="Proteomes" id="UP000078543"/>
    </source>
</evidence>
<feature type="transmembrane region" description="Helical" evidence="6">
    <location>
        <begin position="282"/>
        <end position="308"/>
    </location>
</feature>
<comment type="caution">
    <text evidence="8">The sequence shown here is derived from an EMBL/GenBank/DDBJ whole genome shotgun (WGS) entry which is preliminary data.</text>
</comment>
<evidence type="ECO:0000259" key="7">
    <source>
        <dbReference type="Pfam" id="PF03600"/>
    </source>
</evidence>
<gene>
    <name evidence="8" type="ORF">A6A05_17875</name>
</gene>
<evidence type="ECO:0000256" key="2">
    <source>
        <dbReference type="ARBA" id="ARBA00022448"/>
    </source>
</evidence>
<evidence type="ECO:0000256" key="6">
    <source>
        <dbReference type="SAM" id="Phobius"/>
    </source>
</evidence>
<dbReference type="InterPro" id="IPR051475">
    <property type="entry name" value="Diverse_Ion_Transporter"/>
</dbReference>
<dbReference type="GO" id="GO:0055085">
    <property type="term" value="P:transmembrane transport"/>
    <property type="evidence" value="ECO:0007669"/>
    <property type="project" value="InterPro"/>
</dbReference>
<feature type="domain" description="Citrate transporter-like" evidence="7">
    <location>
        <begin position="25"/>
        <end position="366"/>
    </location>
</feature>
<dbReference type="GO" id="GO:0016020">
    <property type="term" value="C:membrane"/>
    <property type="evidence" value="ECO:0007669"/>
    <property type="project" value="UniProtKB-SubCell"/>
</dbReference>
<feature type="transmembrane region" description="Helical" evidence="6">
    <location>
        <begin position="320"/>
        <end position="346"/>
    </location>
</feature>
<dbReference type="NCBIfam" id="NF040989">
    <property type="entry name" value="MamN"/>
    <property type="match status" value="1"/>
</dbReference>
<name>A0A178M706_9PROT</name>
<reference evidence="8 9" key="1">
    <citation type="submission" date="2016-04" db="EMBL/GenBank/DDBJ databases">
        <title>Draft genome sequence of freshwater magnetotactic bacteria Magnetospirillum marisnigri SP-1 and Magnetospirillum moscoviense BB-1.</title>
        <authorList>
            <person name="Koziaeva V."/>
            <person name="Dziuba M.V."/>
            <person name="Ivanov T.M."/>
            <person name="Kuznetsov B."/>
            <person name="Grouzdev D.S."/>
        </authorList>
    </citation>
    <scope>NUCLEOTIDE SEQUENCE [LARGE SCALE GENOMIC DNA]</scope>
    <source>
        <strain evidence="8 9">BB-1</strain>
    </source>
</reference>
<dbReference type="CDD" id="cd01116">
    <property type="entry name" value="P_permease"/>
    <property type="match status" value="1"/>
</dbReference>
<evidence type="ECO:0000256" key="5">
    <source>
        <dbReference type="ARBA" id="ARBA00023136"/>
    </source>
</evidence>
<comment type="subcellular location">
    <subcellularLocation>
        <location evidence="1">Membrane</location>
        <topology evidence="1">Multi-pass membrane protein</topology>
    </subcellularLocation>
</comment>
<feature type="transmembrane region" description="Helical" evidence="6">
    <location>
        <begin position="95"/>
        <end position="124"/>
    </location>
</feature>
<dbReference type="Pfam" id="PF03600">
    <property type="entry name" value="CitMHS"/>
    <property type="match status" value="1"/>
</dbReference>
<organism evidence="8 9">
    <name type="scientific">Magnetospirillum moscoviense</name>
    <dbReference type="NCBI Taxonomy" id="1437059"/>
    <lineage>
        <taxon>Bacteria</taxon>
        <taxon>Pseudomonadati</taxon>
        <taxon>Pseudomonadota</taxon>
        <taxon>Alphaproteobacteria</taxon>
        <taxon>Rhodospirillales</taxon>
        <taxon>Rhodospirillaceae</taxon>
        <taxon>Magnetospirillum</taxon>
    </lineage>
</organism>
<evidence type="ECO:0000256" key="1">
    <source>
        <dbReference type="ARBA" id="ARBA00004141"/>
    </source>
</evidence>
<feature type="transmembrane region" description="Helical" evidence="6">
    <location>
        <begin position="226"/>
        <end position="247"/>
    </location>
</feature>
<keyword evidence="9" id="KW-1185">Reference proteome</keyword>
<dbReference type="Proteomes" id="UP000078543">
    <property type="component" value="Unassembled WGS sequence"/>
</dbReference>
<dbReference type="AlphaFoldDB" id="A0A178M706"/>